<sequence length="909" mass="102719">MLGYRRNINNNNTSITNSQITQILNALDVNDVGQTFFEIITQQPYKFAKNDISLNSSSIILRWNYDSIMAKHDNNNIAKLANIFDYTQNLPFIDTIIIDISGFVGTYNNINYNIYNYTWINITSITISGDYNVSSFKQYIFQRADYNNPTNISNILINNIINNAMPFSIRIYGENYSNDYPNIETRSLVFNNLSFLNANIPSTPLFIESNTSYAFNANNISLTYFNTLSDISNTSSSAYLTNYSIDYSLNDILVSSSLVKTNNGTINNSFASNIYSNSNFNITLTNLLSGASYNHRVKVRNNFSNSFSDYSTLSGSKYTLLPNDANIGTFIDMTIKAQCYKSVSTSILNNSSILYFNISNVGHSFRFNNSSIQEFQITHPYFSNQQLESYRYGYGKFVDNSFNLVTINLLINNVEKHSINYGGFNTNPNLNPSINPYNYSKTDYGSDFILNNINNIRDIYSDISNTGFRLKGYLLLKDEITYSNIVNYFGDPSTNPYIMNFNYTRSTSVGNSYGINKTYDIYVDNLVANPSISNISSSIVIQEVIYNMGVASVKYFKLLLTRIYSNINSNYKYIVGDRKIANLTSSNNIVTSFAEANIILPQIDICANGVYNYDLCYNIAYYQPVRNNISFNLLEKAYNLNGFTSLNISLTSKPYCDYNSFIKSNNIISSSKLNLSALHIYEISNIELLGSDLNAIELKHYNNHSANIAPCTLLYLDSSFNNIFGTYPKSSDFSYNNLDISYNTHGNTSYNLNGALLTNNQGYKWIVFKIYKNSSGTNSYLFNAISYSISTTSDGNNIKYLPLKTMLKNSNLFLNSIVDNIFNVTNNDALMFGHATTINSNKRYFNIKINFNGLGGIWTENSNSNNISYNSTTNSIIYGSNVNSEGIYCPINNLNDDLTIYIGLKELIL</sequence>
<name>A0A6C0H514_9ZZZZ</name>
<proteinExistence type="predicted"/>
<evidence type="ECO:0000313" key="1">
    <source>
        <dbReference type="EMBL" id="QHT75103.1"/>
    </source>
</evidence>
<dbReference type="EMBL" id="MN739863">
    <property type="protein sequence ID" value="QHT75103.1"/>
    <property type="molecule type" value="Genomic_DNA"/>
</dbReference>
<organism evidence="1">
    <name type="scientific">viral metagenome</name>
    <dbReference type="NCBI Taxonomy" id="1070528"/>
    <lineage>
        <taxon>unclassified sequences</taxon>
        <taxon>metagenomes</taxon>
        <taxon>organismal metagenomes</taxon>
    </lineage>
</organism>
<accession>A0A6C0H514</accession>
<dbReference type="AlphaFoldDB" id="A0A6C0H514"/>
<reference evidence="1" key="1">
    <citation type="journal article" date="2020" name="Nature">
        <title>Giant virus diversity and host interactions through global metagenomics.</title>
        <authorList>
            <person name="Schulz F."/>
            <person name="Roux S."/>
            <person name="Paez-Espino D."/>
            <person name="Jungbluth S."/>
            <person name="Walsh D.A."/>
            <person name="Denef V.J."/>
            <person name="McMahon K.D."/>
            <person name="Konstantinidis K.T."/>
            <person name="Eloe-Fadrosh E.A."/>
            <person name="Kyrpides N.C."/>
            <person name="Woyke T."/>
        </authorList>
    </citation>
    <scope>NUCLEOTIDE SEQUENCE</scope>
    <source>
        <strain evidence="1">GVMAG-M-3300023179-63</strain>
    </source>
</reference>
<protein>
    <submittedName>
        <fullName evidence="1">Uncharacterized protein</fullName>
    </submittedName>
</protein>